<proteinExistence type="evidence at transcript level"/>
<feature type="signal peptide" evidence="1">
    <location>
        <begin position="1"/>
        <end position="20"/>
    </location>
</feature>
<accession>V5GHA4</accession>
<dbReference type="GO" id="GO:0030682">
    <property type="term" value="P:symbiont-mediated perturbation of host defenses"/>
    <property type="evidence" value="ECO:0007669"/>
    <property type="project" value="InterPro"/>
</dbReference>
<dbReference type="InterPro" id="IPR012674">
    <property type="entry name" value="Calycin"/>
</dbReference>
<name>V5GHA4_IXORI</name>
<protein>
    <submittedName>
        <fullName evidence="2">Putative lipocalin-7 1</fullName>
    </submittedName>
</protein>
<evidence type="ECO:0000313" key="2">
    <source>
        <dbReference type="EMBL" id="JAB69595.1"/>
    </source>
</evidence>
<keyword evidence="1" id="KW-0732">Signal</keyword>
<dbReference type="AlphaFoldDB" id="V5GHA4"/>
<dbReference type="InterPro" id="IPR002970">
    <property type="entry name" value="Tick_his-bd"/>
</dbReference>
<dbReference type="Gene3D" id="2.40.128.20">
    <property type="match status" value="1"/>
</dbReference>
<dbReference type="Pfam" id="PF02098">
    <property type="entry name" value="His_binding"/>
    <property type="match status" value="1"/>
</dbReference>
<dbReference type="EMBL" id="GANP01014873">
    <property type="protein sequence ID" value="JAB69595.1"/>
    <property type="molecule type" value="mRNA"/>
</dbReference>
<reference evidence="2" key="1">
    <citation type="journal article" date="2015" name="Sci. Rep.">
        <title>Tissue- and time-dependent transcription in Ixodes ricinus salivary glands and midguts when blood feeding on the vertebrate host.</title>
        <authorList>
            <person name="Kotsyfakis M."/>
            <person name="Schwarz A."/>
            <person name="Erhart J."/>
            <person name="Ribeiro J.M."/>
        </authorList>
    </citation>
    <scope>NUCLEOTIDE SEQUENCE</scope>
    <source>
        <tissue evidence="2">Salivary gland and midgut</tissue>
    </source>
</reference>
<sequence length="234" mass="27024">MNTFLKLAITALCAFITCKANEMCSCPRKDYLEGLPDYLEYRSAKDFLTSNETLYLKYLPMTVPIPGIQCVTSTLRGSKIKLPDIPRWISYTDVFQQGQRIHKAITLTMTNETYFTTKDFPQIGHTFPIVFADSKCMIYYILKDSVFGKQGCALWVKARSKDNPLLYCELIYLFFCDTSFTKSLTTKKPVMTLYQNQKRPYNIDSSFFESCGLLQVNESFITAQHEAQFCRYIT</sequence>
<organism evidence="2">
    <name type="scientific">Ixodes ricinus</name>
    <name type="common">Common tick</name>
    <name type="synonym">Acarus ricinus</name>
    <dbReference type="NCBI Taxonomy" id="34613"/>
    <lineage>
        <taxon>Eukaryota</taxon>
        <taxon>Metazoa</taxon>
        <taxon>Ecdysozoa</taxon>
        <taxon>Arthropoda</taxon>
        <taxon>Chelicerata</taxon>
        <taxon>Arachnida</taxon>
        <taxon>Acari</taxon>
        <taxon>Parasitiformes</taxon>
        <taxon>Ixodida</taxon>
        <taxon>Ixodoidea</taxon>
        <taxon>Ixodidae</taxon>
        <taxon>Ixodinae</taxon>
        <taxon>Ixodes</taxon>
    </lineage>
</organism>
<dbReference type="SUPFAM" id="SSF50814">
    <property type="entry name" value="Lipocalins"/>
    <property type="match status" value="1"/>
</dbReference>
<evidence type="ECO:0000256" key="1">
    <source>
        <dbReference type="SAM" id="SignalP"/>
    </source>
</evidence>
<dbReference type="GO" id="GO:0043176">
    <property type="term" value="F:amine binding"/>
    <property type="evidence" value="ECO:0007669"/>
    <property type="project" value="InterPro"/>
</dbReference>
<feature type="chain" id="PRO_5004734002" evidence="1">
    <location>
        <begin position="21"/>
        <end position="234"/>
    </location>
</feature>